<evidence type="ECO:0008006" key="3">
    <source>
        <dbReference type="Google" id="ProtNLM"/>
    </source>
</evidence>
<reference evidence="1 2" key="1">
    <citation type="journal article" date="2019" name="Sci. Rep.">
        <title>A multi-omics analysis of the grapevine pathogen Lasiodiplodia theobromae reveals that temperature affects the expression of virulence- and pathogenicity-related genes.</title>
        <authorList>
            <person name="Felix C."/>
            <person name="Meneses R."/>
            <person name="Goncalves M.F.M."/>
            <person name="Tilleman L."/>
            <person name="Duarte A.S."/>
            <person name="Jorrin-Novo J.V."/>
            <person name="Van de Peer Y."/>
            <person name="Deforce D."/>
            <person name="Van Nieuwerburgh F."/>
            <person name="Esteves A.C."/>
            <person name="Alves A."/>
        </authorList>
    </citation>
    <scope>NUCLEOTIDE SEQUENCE [LARGE SCALE GENOMIC DNA]</scope>
    <source>
        <strain evidence="1 2">LA-SOL3</strain>
    </source>
</reference>
<dbReference type="OrthoDB" id="3934985at2759"/>
<dbReference type="AlphaFoldDB" id="A0A5N5DJJ3"/>
<dbReference type="EMBL" id="VCHE01000013">
    <property type="protein sequence ID" value="KAB2578088.1"/>
    <property type="molecule type" value="Genomic_DNA"/>
</dbReference>
<keyword evidence="2" id="KW-1185">Reference proteome</keyword>
<protein>
    <recommendedName>
        <fullName evidence="3">C6 transcription factor</fullName>
    </recommendedName>
</protein>
<evidence type="ECO:0000313" key="1">
    <source>
        <dbReference type="EMBL" id="KAB2578088.1"/>
    </source>
</evidence>
<accession>A0A5N5DJJ3</accession>
<gene>
    <name evidence="1" type="ORF">DBV05_g3302</name>
</gene>
<proteinExistence type="predicted"/>
<sequence length="259" mass="28300">MAGFSTTEQAEDLAGVVPRTSPNSIKAQMPFDLKENELVYMLFHTAELNAVHLRLFFSGIHQGTSLDVSDLNRGFRAAGSLLGFYLSLPSRRDLTFNNSEWLQLSLALTVSAKLIFAASHPSLGTAGKVQASLDLKGLLSQIVLRLSTLEHCWDVDSANNHPSIFKDFTRRVQRLQKWFDDRYARVQGAAATQAALDPSASGPPGELMDLPQLSGSELLLPDLLAFDGLATLDQQLAAFFPDMQMGDAMGDWPMYPGGL</sequence>
<comment type="caution">
    <text evidence="1">The sequence shown here is derived from an EMBL/GenBank/DDBJ whole genome shotgun (WGS) entry which is preliminary data.</text>
</comment>
<dbReference type="Proteomes" id="UP000325902">
    <property type="component" value="Unassembled WGS sequence"/>
</dbReference>
<name>A0A5N5DJJ3_9PEZI</name>
<organism evidence="1 2">
    <name type="scientific">Lasiodiplodia theobromae</name>
    <dbReference type="NCBI Taxonomy" id="45133"/>
    <lineage>
        <taxon>Eukaryota</taxon>
        <taxon>Fungi</taxon>
        <taxon>Dikarya</taxon>
        <taxon>Ascomycota</taxon>
        <taxon>Pezizomycotina</taxon>
        <taxon>Dothideomycetes</taxon>
        <taxon>Dothideomycetes incertae sedis</taxon>
        <taxon>Botryosphaeriales</taxon>
        <taxon>Botryosphaeriaceae</taxon>
        <taxon>Lasiodiplodia</taxon>
    </lineage>
</organism>
<evidence type="ECO:0000313" key="2">
    <source>
        <dbReference type="Proteomes" id="UP000325902"/>
    </source>
</evidence>